<dbReference type="EMBL" id="JBBWWQ010000019">
    <property type="protein sequence ID" value="KAK8919427.1"/>
    <property type="molecule type" value="Genomic_DNA"/>
</dbReference>
<reference evidence="1 2" key="1">
    <citation type="journal article" date="2022" name="Nat. Plants">
        <title>Genomes of leafy and leafless Platanthera orchids illuminate the evolution of mycoheterotrophy.</title>
        <authorList>
            <person name="Li M.H."/>
            <person name="Liu K.W."/>
            <person name="Li Z."/>
            <person name="Lu H.C."/>
            <person name="Ye Q.L."/>
            <person name="Zhang D."/>
            <person name="Wang J.Y."/>
            <person name="Li Y.F."/>
            <person name="Zhong Z.M."/>
            <person name="Liu X."/>
            <person name="Yu X."/>
            <person name="Liu D.K."/>
            <person name="Tu X.D."/>
            <person name="Liu B."/>
            <person name="Hao Y."/>
            <person name="Liao X.Y."/>
            <person name="Jiang Y.T."/>
            <person name="Sun W.H."/>
            <person name="Chen J."/>
            <person name="Chen Y.Q."/>
            <person name="Ai Y."/>
            <person name="Zhai J.W."/>
            <person name="Wu S.S."/>
            <person name="Zhou Z."/>
            <person name="Hsiao Y.Y."/>
            <person name="Wu W.L."/>
            <person name="Chen Y.Y."/>
            <person name="Lin Y.F."/>
            <person name="Hsu J.L."/>
            <person name="Li C.Y."/>
            <person name="Wang Z.W."/>
            <person name="Zhao X."/>
            <person name="Zhong W.Y."/>
            <person name="Ma X.K."/>
            <person name="Ma L."/>
            <person name="Huang J."/>
            <person name="Chen G.Z."/>
            <person name="Huang M.Z."/>
            <person name="Huang L."/>
            <person name="Peng D.H."/>
            <person name="Luo Y.B."/>
            <person name="Zou S.Q."/>
            <person name="Chen S.P."/>
            <person name="Lan S."/>
            <person name="Tsai W.C."/>
            <person name="Van de Peer Y."/>
            <person name="Liu Z.J."/>
        </authorList>
    </citation>
    <scope>NUCLEOTIDE SEQUENCE [LARGE SCALE GENOMIC DNA]</scope>
    <source>
        <strain evidence="1">Lor287</strain>
    </source>
</reference>
<evidence type="ECO:0000313" key="1">
    <source>
        <dbReference type="EMBL" id="KAK8919427.1"/>
    </source>
</evidence>
<gene>
    <name evidence="1" type="ORF">KSP39_PZI022149</name>
</gene>
<dbReference type="AlphaFoldDB" id="A0AAP0FWV9"/>
<proteinExistence type="predicted"/>
<name>A0AAP0FWV9_9ASPA</name>
<sequence>MIIPTEAKTQTPDVHRLQLNISDQRNLHLILVLERQIKLNKEKLFAATSRYRASSSNREQTTIRESRYTDLRGNPEGKNHGERLRVEALLGDGGNGIHLSFFLPTSFFLLTVSHSKPATTLSSNNPRHSLYSIAAARFFLTPTPIQSKNTRLKQKTLCLEIN</sequence>
<accession>A0AAP0FWV9</accession>
<organism evidence="1 2">
    <name type="scientific">Platanthera zijinensis</name>
    <dbReference type="NCBI Taxonomy" id="2320716"/>
    <lineage>
        <taxon>Eukaryota</taxon>
        <taxon>Viridiplantae</taxon>
        <taxon>Streptophyta</taxon>
        <taxon>Embryophyta</taxon>
        <taxon>Tracheophyta</taxon>
        <taxon>Spermatophyta</taxon>
        <taxon>Magnoliopsida</taxon>
        <taxon>Liliopsida</taxon>
        <taxon>Asparagales</taxon>
        <taxon>Orchidaceae</taxon>
        <taxon>Orchidoideae</taxon>
        <taxon>Orchideae</taxon>
        <taxon>Orchidinae</taxon>
        <taxon>Platanthera</taxon>
    </lineage>
</organism>
<keyword evidence="2" id="KW-1185">Reference proteome</keyword>
<protein>
    <submittedName>
        <fullName evidence="1">Uncharacterized protein</fullName>
    </submittedName>
</protein>
<dbReference type="Proteomes" id="UP001418222">
    <property type="component" value="Unassembled WGS sequence"/>
</dbReference>
<comment type="caution">
    <text evidence="1">The sequence shown here is derived from an EMBL/GenBank/DDBJ whole genome shotgun (WGS) entry which is preliminary data.</text>
</comment>
<evidence type="ECO:0000313" key="2">
    <source>
        <dbReference type="Proteomes" id="UP001418222"/>
    </source>
</evidence>